<dbReference type="EMBL" id="CQPA01000010">
    <property type="protein sequence ID" value="CNU05571.1"/>
    <property type="molecule type" value="Genomic_DNA"/>
</dbReference>
<organism evidence="1 2">
    <name type="scientific">Salmonella enterica subsp. enterica serovar Bovismorbificans</name>
    <dbReference type="NCBI Taxonomy" id="58097"/>
    <lineage>
        <taxon>Bacteria</taxon>
        <taxon>Pseudomonadati</taxon>
        <taxon>Pseudomonadota</taxon>
        <taxon>Gammaproteobacteria</taxon>
        <taxon>Enterobacterales</taxon>
        <taxon>Enterobacteriaceae</taxon>
        <taxon>Salmonella</taxon>
    </lineage>
</organism>
<protein>
    <submittedName>
        <fullName evidence="1">Uncharacterized protein</fullName>
    </submittedName>
</protein>
<name>A0A655CBJ9_SALET</name>
<dbReference type="Proteomes" id="UP000041314">
    <property type="component" value="Unassembled WGS sequence"/>
</dbReference>
<reference evidence="1 2" key="1">
    <citation type="submission" date="2015-03" db="EMBL/GenBank/DDBJ databases">
        <authorList>
            <consortium name="Pathogen Informatics"/>
        </authorList>
    </citation>
    <scope>NUCLEOTIDE SEQUENCE [LARGE SCALE GENOMIC DNA]</scope>
    <source>
        <strain evidence="1 2">A1104</strain>
    </source>
</reference>
<proteinExistence type="predicted"/>
<accession>A0A655CBJ9</accession>
<sequence>MRRALDISVVRHHTHAIVKFGILADIGERTGGRGCHRAVTVIKLLGRLVLTPNIAKIAFFIHLFQQRDMFHLLWLIKLQHRICTVKAIVFTGEGEAVPGAEVFQLDPALPAAGVTAFHACRSQFRGIVSQLLPGFRRLLRI</sequence>
<evidence type="ECO:0000313" key="2">
    <source>
        <dbReference type="Proteomes" id="UP000041314"/>
    </source>
</evidence>
<gene>
    <name evidence="1" type="ORF">ERS008198_01782</name>
</gene>
<dbReference type="AlphaFoldDB" id="A0A655CBJ9"/>
<evidence type="ECO:0000313" key="1">
    <source>
        <dbReference type="EMBL" id="CNU05571.1"/>
    </source>
</evidence>